<dbReference type="Gene3D" id="2.130.10.130">
    <property type="entry name" value="Integrin alpha, N-terminal"/>
    <property type="match status" value="1"/>
</dbReference>
<keyword evidence="1" id="KW-0732">Signal</keyword>
<protein>
    <submittedName>
        <fullName evidence="3">Repeat domain-containing protein</fullName>
    </submittedName>
</protein>
<dbReference type="InterPro" id="IPR013517">
    <property type="entry name" value="FG-GAP"/>
</dbReference>
<dbReference type="STRING" id="563176.SAMN04488090_1679"/>
<dbReference type="PANTHER" id="PTHR44103">
    <property type="entry name" value="PROPROTEIN CONVERTASE P"/>
    <property type="match status" value="1"/>
</dbReference>
<reference evidence="3 4" key="1">
    <citation type="submission" date="2016-10" db="EMBL/GenBank/DDBJ databases">
        <authorList>
            <person name="de Groot N.N."/>
        </authorList>
    </citation>
    <scope>NUCLEOTIDE SEQUENCE [LARGE SCALE GENOMIC DNA]</scope>
    <source>
        <strain evidence="3 4">DSM 21668</strain>
    </source>
</reference>
<dbReference type="Pfam" id="PF22301">
    <property type="entry name" value="AUDH_beta_propeller"/>
    <property type="match status" value="1"/>
</dbReference>
<feature type="domain" description="Aldos-2-ulose dehydratase beta-propeller" evidence="2">
    <location>
        <begin position="116"/>
        <end position="276"/>
    </location>
</feature>
<gene>
    <name evidence="3" type="ORF">SAMN04488090_1679</name>
</gene>
<accession>A0A1G9MNF5</accession>
<sequence length="379" mass="42055">MKTLLPLLLGLSLMGGDAPSFKAQVIDNQIDIGYGLAIGDVDGDKRPDILLADKKEIVWYRNTGKETWPRYVMAANLTEKDNVCIAARDLDGDGKVEVAVGAQWDPGETHDPAQSGAVFYLVRPADPTQTWEAVRLPHEPTTHRMKWAKVGKNKSQLIVVPLHGRDNKNGEGRGVKILAYEFPENPKGEWKTELVDSTLHMTHNAEVWEDGRETKLIVAAKEGCKILRYTGGKWQHEGEWIGKDYPAGEVKRGLSSDKKPLLATVSPMHGNELVVFRDNRPTVLFNRMAQGHAVVCADFLGLGYSQVATGWRMPNGDRTFGVRLFTPDGTGWKQQEVDESIKMACEDLQAADLDLDGDPDLIASGRSTLNVVVYWNLRK</sequence>
<dbReference type="Pfam" id="PF13517">
    <property type="entry name" value="FG-GAP_3"/>
    <property type="match status" value="1"/>
</dbReference>
<dbReference type="EMBL" id="FNGS01000003">
    <property type="protein sequence ID" value="SDL75759.1"/>
    <property type="molecule type" value="Genomic_DNA"/>
</dbReference>
<evidence type="ECO:0000313" key="3">
    <source>
        <dbReference type="EMBL" id="SDL75759.1"/>
    </source>
</evidence>
<dbReference type="InterPro" id="IPR054583">
    <property type="entry name" value="Beta-prop_AUDH"/>
</dbReference>
<dbReference type="SUPFAM" id="SSF69318">
    <property type="entry name" value="Integrin alpha N-terminal domain"/>
    <property type="match status" value="1"/>
</dbReference>
<evidence type="ECO:0000259" key="2">
    <source>
        <dbReference type="Pfam" id="PF22301"/>
    </source>
</evidence>
<dbReference type="Proteomes" id="UP000198901">
    <property type="component" value="Unassembled WGS sequence"/>
</dbReference>
<evidence type="ECO:0000313" key="4">
    <source>
        <dbReference type="Proteomes" id="UP000198901"/>
    </source>
</evidence>
<dbReference type="RefSeq" id="WP_093200372.1">
    <property type="nucleotide sequence ID" value="NZ_FNGS01000003.1"/>
</dbReference>
<organism evidence="3 4">
    <name type="scientific">Siphonobacter aquaeclarae</name>
    <dbReference type="NCBI Taxonomy" id="563176"/>
    <lineage>
        <taxon>Bacteria</taxon>
        <taxon>Pseudomonadati</taxon>
        <taxon>Bacteroidota</taxon>
        <taxon>Cytophagia</taxon>
        <taxon>Cytophagales</taxon>
        <taxon>Cytophagaceae</taxon>
        <taxon>Siphonobacter</taxon>
    </lineage>
</organism>
<dbReference type="InterPro" id="IPR028994">
    <property type="entry name" value="Integrin_alpha_N"/>
</dbReference>
<keyword evidence="4" id="KW-1185">Reference proteome</keyword>
<evidence type="ECO:0000256" key="1">
    <source>
        <dbReference type="ARBA" id="ARBA00022729"/>
    </source>
</evidence>
<dbReference type="AlphaFoldDB" id="A0A1G9MNF5"/>
<dbReference type="OrthoDB" id="247570at2"/>
<proteinExistence type="predicted"/>
<name>A0A1G9MNF5_9BACT</name>
<dbReference type="PANTHER" id="PTHR44103:SF1">
    <property type="entry name" value="PROPROTEIN CONVERTASE P"/>
    <property type="match status" value="1"/>
</dbReference>